<organism evidence="10 11">
    <name type="scientific">Luteolibacter algae</name>
    <dbReference type="NCBI Taxonomy" id="454151"/>
    <lineage>
        <taxon>Bacteria</taxon>
        <taxon>Pseudomonadati</taxon>
        <taxon>Verrucomicrobiota</taxon>
        <taxon>Verrucomicrobiia</taxon>
        <taxon>Verrucomicrobiales</taxon>
        <taxon>Verrucomicrobiaceae</taxon>
        <taxon>Luteolibacter</taxon>
    </lineage>
</organism>
<dbReference type="Pfam" id="PF06379">
    <property type="entry name" value="RhaT"/>
    <property type="match status" value="1"/>
</dbReference>
<feature type="transmembrane region" description="Helical" evidence="9">
    <location>
        <begin position="70"/>
        <end position="89"/>
    </location>
</feature>
<feature type="transmembrane region" description="Helical" evidence="9">
    <location>
        <begin position="101"/>
        <end position="122"/>
    </location>
</feature>
<feature type="transmembrane region" description="Helical" evidence="9">
    <location>
        <begin position="178"/>
        <end position="199"/>
    </location>
</feature>
<dbReference type="InterPro" id="IPR004673">
    <property type="entry name" value="L-rhamnose-proton_sym_RhaT"/>
</dbReference>
<dbReference type="RefSeq" id="WP_386820902.1">
    <property type="nucleotide sequence ID" value="NZ_JBHUIT010000031.1"/>
</dbReference>
<protein>
    <submittedName>
        <fullName evidence="10">L-rhamnose/proton symporter RhaT</fullName>
    </submittedName>
</protein>
<feature type="transmembrane region" description="Helical" evidence="9">
    <location>
        <begin position="134"/>
        <end position="157"/>
    </location>
</feature>
<evidence type="ECO:0000256" key="4">
    <source>
        <dbReference type="ARBA" id="ARBA00022597"/>
    </source>
</evidence>
<keyword evidence="6" id="KW-0769">Symport</keyword>
<name>A0ABW5DAG2_9BACT</name>
<evidence type="ECO:0000256" key="3">
    <source>
        <dbReference type="ARBA" id="ARBA00022519"/>
    </source>
</evidence>
<evidence type="ECO:0000256" key="8">
    <source>
        <dbReference type="ARBA" id="ARBA00023136"/>
    </source>
</evidence>
<evidence type="ECO:0000313" key="11">
    <source>
        <dbReference type="Proteomes" id="UP001597375"/>
    </source>
</evidence>
<keyword evidence="3" id="KW-0997">Cell inner membrane</keyword>
<evidence type="ECO:0000256" key="6">
    <source>
        <dbReference type="ARBA" id="ARBA00022847"/>
    </source>
</evidence>
<evidence type="ECO:0000256" key="2">
    <source>
        <dbReference type="ARBA" id="ARBA00022475"/>
    </source>
</evidence>
<feature type="transmembrane region" description="Helical" evidence="9">
    <location>
        <begin position="261"/>
        <end position="280"/>
    </location>
</feature>
<keyword evidence="11" id="KW-1185">Reference proteome</keyword>
<feature type="transmembrane region" description="Helical" evidence="9">
    <location>
        <begin position="292"/>
        <end position="313"/>
    </location>
</feature>
<reference evidence="11" key="1">
    <citation type="journal article" date="2019" name="Int. J. Syst. Evol. Microbiol.">
        <title>The Global Catalogue of Microorganisms (GCM) 10K type strain sequencing project: providing services to taxonomists for standard genome sequencing and annotation.</title>
        <authorList>
            <consortium name="The Broad Institute Genomics Platform"/>
            <consortium name="The Broad Institute Genome Sequencing Center for Infectious Disease"/>
            <person name="Wu L."/>
            <person name="Ma J."/>
        </authorList>
    </citation>
    <scope>NUCLEOTIDE SEQUENCE [LARGE SCALE GENOMIC DNA]</scope>
    <source>
        <strain evidence="11">CGMCC 4.7106</strain>
    </source>
</reference>
<dbReference type="EMBL" id="JBHUIT010000031">
    <property type="protein sequence ID" value="MFD2257585.1"/>
    <property type="molecule type" value="Genomic_DNA"/>
</dbReference>
<evidence type="ECO:0000256" key="1">
    <source>
        <dbReference type="ARBA" id="ARBA00022448"/>
    </source>
</evidence>
<keyword evidence="1" id="KW-0813">Transport</keyword>
<keyword evidence="5 9" id="KW-0812">Transmembrane</keyword>
<evidence type="ECO:0000256" key="5">
    <source>
        <dbReference type="ARBA" id="ARBA00022692"/>
    </source>
</evidence>
<accession>A0ABW5DAG2</accession>
<keyword evidence="4" id="KW-0762">Sugar transport</keyword>
<gene>
    <name evidence="10" type="ORF">ACFSSA_12955</name>
</gene>
<comment type="caution">
    <text evidence="10">The sequence shown here is derived from an EMBL/GenBank/DDBJ whole genome shotgun (WGS) entry which is preliminary data.</text>
</comment>
<feature type="transmembrane region" description="Helical" evidence="9">
    <location>
        <begin position="325"/>
        <end position="347"/>
    </location>
</feature>
<feature type="transmembrane region" description="Helical" evidence="9">
    <location>
        <begin position="219"/>
        <end position="241"/>
    </location>
</feature>
<evidence type="ECO:0000256" key="7">
    <source>
        <dbReference type="ARBA" id="ARBA00022989"/>
    </source>
</evidence>
<feature type="transmembrane region" description="Helical" evidence="9">
    <location>
        <begin position="6"/>
        <end position="23"/>
    </location>
</feature>
<evidence type="ECO:0000313" key="10">
    <source>
        <dbReference type="EMBL" id="MFD2257585.1"/>
    </source>
</evidence>
<evidence type="ECO:0000256" key="9">
    <source>
        <dbReference type="SAM" id="Phobius"/>
    </source>
</evidence>
<sequence>MIIEGIIWAVISGLMLGLYALPAKFTKGFQEENTWGLFFMQTMFLVPILATLTLMKGVGDIYSTPAVQEVLPVMIVSAVLWGIGVMMWGKAIHHIGLSLGFSIFIGTVILVGSVLPIGIGIAKSGVEGLPEAPVLALILLGIAIVLLGILFNGRAGLVREAEEKISNKDAAGKSGKKSMGAGIAIAVIGGLLATGFNVAFTVGGEPLGEAVAAAGNPPWMVSLAVMLVVFLSGGVIMAGYFGWQITSKKAWGSFKTPAFGLNFVLIFVMAVFHYAASVGYGYGAGLFELGPVVVYAIFNTTCVVVAVISGIYTKEWINASSKARNSLYTGLSAMVLGVVILAGSQYLSTKKGEVEPAAPAEAALPDA</sequence>
<feature type="transmembrane region" description="Helical" evidence="9">
    <location>
        <begin position="35"/>
        <end position="58"/>
    </location>
</feature>
<dbReference type="Proteomes" id="UP001597375">
    <property type="component" value="Unassembled WGS sequence"/>
</dbReference>
<proteinExistence type="predicted"/>
<keyword evidence="8 9" id="KW-0472">Membrane</keyword>
<keyword evidence="7 9" id="KW-1133">Transmembrane helix</keyword>
<keyword evidence="2" id="KW-1003">Cell membrane</keyword>